<gene>
    <name evidence="3" type="ORF">FUG_LOCUS170524</name>
    <name evidence="2" type="ORF">MDCFG202_LOCUS29</name>
</gene>
<dbReference type="OrthoDB" id="10525600at2759"/>
<feature type="compositionally biased region" description="Polar residues" evidence="1">
    <location>
        <begin position="22"/>
        <end position="32"/>
    </location>
</feature>
<dbReference type="EMBL" id="CAJPIJ010000001">
    <property type="protein sequence ID" value="CAG1962348.1"/>
    <property type="molecule type" value="Genomic_DNA"/>
</dbReference>
<feature type="region of interest" description="Disordered" evidence="1">
    <location>
        <begin position="1"/>
        <end position="159"/>
    </location>
</feature>
<evidence type="ECO:0000256" key="1">
    <source>
        <dbReference type="SAM" id="MobiDB-lite"/>
    </source>
</evidence>
<protein>
    <submittedName>
        <fullName evidence="2">Uncharacterized protein</fullName>
    </submittedName>
</protein>
<feature type="compositionally biased region" description="Basic residues" evidence="1">
    <location>
        <begin position="141"/>
        <end position="153"/>
    </location>
</feature>
<accession>A0A679P2I4</accession>
<evidence type="ECO:0000313" key="2">
    <source>
        <dbReference type="EMBL" id="CAG1962348.1"/>
    </source>
</evidence>
<organism evidence="2 4">
    <name type="scientific">Gibberella zeae</name>
    <name type="common">Wheat head blight fungus</name>
    <name type="synonym">Fusarium graminearum</name>
    <dbReference type="NCBI Taxonomy" id="5518"/>
    <lineage>
        <taxon>Eukaryota</taxon>
        <taxon>Fungi</taxon>
        <taxon>Dikarya</taxon>
        <taxon>Ascomycota</taxon>
        <taxon>Pezizomycotina</taxon>
        <taxon>Sordariomycetes</taxon>
        <taxon>Hypocreomycetidae</taxon>
        <taxon>Hypocreales</taxon>
        <taxon>Nectriaceae</taxon>
        <taxon>Fusarium</taxon>
    </lineage>
</organism>
<feature type="compositionally biased region" description="Low complexity" evidence="1">
    <location>
        <begin position="64"/>
        <end position="75"/>
    </location>
</feature>
<feature type="compositionally biased region" description="Basic residues" evidence="1">
    <location>
        <begin position="95"/>
        <end position="120"/>
    </location>
</feature>
<feature type="compositionally biased region" description="Basic and acidic residues" evidence="1">
    <location>
        <begin position="121"/>
        <end position="140"/>
    </location>
</feature>
<evidence type="ECO:0000313" key="4">
    <source>
        <dbReference type="Proteomes" id="UP000746612"/>
    </source>
</evidence>
<dbReference type="EMBL" id="CAAKMV010000120">
    <property type="protein sequence ID" value="VIO55633.1"/>
    <property type="molecule type" value="Genomic_DNA"/>
</dbReference>
<feature type="compositionally biased region" description="Polar residues" evidence="1">
    <location>
        <begin position="39"/>
        <end position="50"/>
    </location>
</feature>
<proteinExistence type="predicted"/>
<evidence type="ECO:0000313" key="3">
    <source>
        <dbReference type="EMBL" id="VIO55633.1"/>
    </source>
</evidence>
<dbReference type="Proteomes" id="UP000746612">
    <property type="component" value="Unassembled WGS sequence"/>
</dbReference>
<dbReference type="AlphaFoldDB" id="A0A679P2I4"/>
<name>A0A679P2I4_GIBZA</name>
<reference evidence="2" key="2">
    <citation type="submission" date="2021-03" db="EMBL/GenBank/DDBJ databases">
        <authorList>
            <person name="Alouane T."/>
            <person name="Langin T."/>
            <person name="Bonhomme L."/>
        </authorList>
    </citation>
    <scope>NUCLEOTIDE SEQUENCE</scope>
    <source>
        <strain evidence="2">MDC_Fg202</strain>
    </source>
</reference>
<sequence>MSDPVHPFSLTNGTGDIRFTLPGSNQEWTTRIQRPGEEQVNNNPSNNTPMERQAGRRPQHDMLPQQHGQFVQQPQHGRRPSSTRGSTTNRDNGHHGHSHHHGHRHRHGHGHQHGHGHHDHHHDDDSGSDDEYHHDHDHHDRHDRHGHGHHGQGHHQFNAPPQYVMAAPEGHMPPGRQMAPPGYGIARVPAPQGSGRVPPGHQMAFTEHLRRGQEMTPLGVPRHVIDNADSEMMESLLVTPRRPKWESTMAADMEALGLNTPERQRRGQEMTPLGVPRHVIDNADSETIQSLLGIPRRPKWKSTMAADIEELNRLRRNR</sequence>
<reference evidence="3" key="1">
    <citation type="submission" date="2019-04" db="EMBL/GenBank/DDBJ databases">
        <authorList>
            <person name="Melise S."/>
            <person name="Noan J."/>
            <person name="Okalmin O."/>
        </authorList>
    </citation>
    <scope>NUCLEOTIDE SEQUENCE</scope>
    <source>
        <strain evidence="3">FN9</strain>
    </source>
</reference>